<dbReference type="SMART" id="SM00636">
    <property type="entry name" value="Glyco_18"/>
    <property type="match status" value="1"/>
</dbReference>
<dbReference type="VEuPathDB" id="FungiDB:PSHT_10503"/>
<sequence>MAIVLLYVVKELMQNISNLYFFYVWLSSCILILSILGTSVVDSKKHKGVCRSAGKGKFKKTKKVMGYYPVYNFKIQSPNNSYTDVLFFVAEPQTNLTFSFGQNLTIPHAEKLAVEFVDLAKKHNVNPLLSIGGWTGSRHFSELSSTAERRTSFATTMVKYAKKLGFVGIDLDWEYPNGEGIGCNTHSPQDTVNFGLLLKLHELTTERQAMMWKSESCGPQAQLTAALGLNGLIGSNGSPADATETAGIAENLDFVNLMAYDVFGAWAPTTGPLAPLYATCAPAGFGQSVETGVEIMVKQGFKVQQIILGLPAYAKRLELVSPELTPDDGQWNENPGGIADDKPGLDVCGNEQKWGGSFLTTELISNGWLSKDQKTGMNGYKRHFDKCSGTPFLTNRKYFITYEDHFTSVSKAKWAQEKHLAGVFFFDTTGPTKSTVSAAARAL</sequence>
<reference evidence="3" key="1">
    <citation type="submission" date="2017-12" db="EMBL/GenBank/DDBJ databases">
        <title>Gene loss provides genomic basis for host adaptation in cereal stripe rust fungi.</title>
        <authorList>
            <person name="Xia C."/>
        </authorList>
    </citation>
    <scope>NUCLEOTIDE SEQUENCE [LARGE SCALE GENOMIC DNA]</scope>
    <source>
        <strain evidence="3">93-210</strain>
    </source>
</reference>
<dbReference type="GO" id="GO:0008061">
    <property type="term" value="F:chitin binding"/>
    <property type="evidence" value="ECO:0007669"/>
    <property type="project" value="InterPro"/>
</dbReference>
<organism evidence="3 4">
    <name type="scientific">Puccinia striiformis</name>
    <dbReference type="NCBI Taxonomy" id="27350"/>
    <lineage>
        <taxon>Eukaryota</taxon>
        <taxon>Fungi</taxon>
        <taxon>Dikarya</taxon>
        <taxon>Basidiomycota</taxon>
        <taxon>Pucciniomycotina</taxon>
        <taxon>Pucciniomycetes</taxon>
        <taxon>Pucciniales</taxon>
        <taxon>Pucciniaceae</taxon>
        <taxon>Puccinia</taxon>
    </lineage>
</organism>
<keyword evidence="1" id="KW-0812">Transmembrane</keyword>
<dbReference type="EMBL" id="PKSL01000026">
    <property type="protein sequence ID" value="POW13231.1"/>
    <property type="molecule type" value="Genomic_DNA"/>
</dbReference>
<dbReference type="InterPro" id="IPR017853">
    <property type="entry name" value="GH"/>
</dbReference>
<dbReference type="InterPro" id="IPR050314">
    <property type="entry name" value="Glycosyl_Hydrlase_18"/>
</dbReference>
<dbReference type="InterPro" id="IPR011583">
    <property type="entry name" value="Chitinase_II/V-like_cat"/>
</dbReference>
<dbReference type="InterPro" id="IPR001223">
    <property type="entry name" value="Glyco_hydro18_cat"/>
</dbReference>
<dbReference type="GO" id="GO:0005576">
    <property type="term" value="C:extracellular region"/>
    <property type="evidence" value="ECO:0007669"/>
    <property type="project" value="TreeGrafter"/>
</dbReference>
<dbReference type="GO" id="GO:0005975">
    <property type="term" value="P:carbohydrate metabolic process"/>
    <property type="evidence" value="ECO:0007669"/>
    <property type="project" value="InterPro"/>
</dbReference>
<evidence type="ECO:0000259" key="2">
    <source>
        <dbReference type="PROSITE" id="PS51910"/>
    </source>
</evidence>
<evidence type="ECO:0000313" key="3">
    <source>
        <dbReference type="EMBL" id="POW13231.1"/>
    </source>
</evidence>
<dbReference type="SUPFAM" id="SSF51445">
    <property type="entry name" value="(Trans)glycosidases"/>
    <property type="match status" value="1"/>
</dbReference>
<accession>A0A2S4VUN5</accession>
<gene>
    <name evidence="3" type="ORF">PSTT_03941</name>
</gene>
<dbReference type="AlphaFoldDB" id="A0A2S4VUN5"/>
<keyword evidence="1" id="KW-0472">Membrane</keyword>
<dbReference type="Gene3D" id="3.10.50.10">
    <property type="match status" value="1"/>
</dbReference>
<dbReference type="InterPro" id="IPR029070">
    <property type="entry name" value="Chitinase_insertion_sf"/>
</dbReference>
<dbReference type="Pfam" id="PF00704">
    <property type="entry name" value="Glyco_hydro_18"/>
    <property type="match status" value="1"/>
</dbReference>
<name>A0A2S4VUN5_9BASI</name>
<dbReference type="PANTHER" id="PTHR11177">
    <property type="entry name" value="CHITINASE"/>
    <property type="match status" value="1"/>
</dbReference>
<feature type="transmembrane region" description="Helical" evidence="1">
    <location>
        <begin position="20"/>
        <end position="41"/>
    </location>
</feature>
<dbReference type="GO" id="GO:0006032">
    <property type="term" value="P:chitin catabolic process"/>
    <property type="evidence" value="ECO:0007669"/>
    <property type="project" value="TreeGrafter"/>
</dbReference>
<proteinExistence type="predicted"/>
<evidence type="ECO:0000313" key="4">
    <source>
        <dbReference type="Proteomes" id="UP000239156"/>
    </source>
</evidence>
<evidence type="ECO:0000256" key="1">
    <source>
        <dbReference type="SAM" id="Phobius"/>
    </source>
</evidence>
<feature type="domain" description="GH18" evidence="2">
    <location>
        <begin position="62"/>
        <end position="443"/>
    </location>
</feature>
<keyword evidence="1" id="KW-1133">Transmembrane helix</keyword>
<dbReference type="VEuPathDB" id="FungiDB:PSTT_03941"/>
<comment type="caution">
    <text evidence="3">The sequence shown here is derived from an EMBL/GenBank/DDBJ whole genome shotgun (WGS) entry which is preliminary data.</text>
</comment>
<dbReference type="GO" id="GO:0004568">
    <property type="term" value="F:chitinase activity"/>
    <property type="evidence" value="ECO:0007669"/>
    <property type="project" value="TreeGrafter"/>
</dbReference>
<protein>
    <recommendedName>
        <fullName evidence="2">GH18 domain-containing protein</fullName>
    </recommendedName>
</protein>
<dbReference type="PROSITE" id="PS51910">
    <property type="entry name" value="GH18_2"/>
    <property type="match status" value="1"/>
</dbReference>
<dbReference type="Gene3D" id="3.20.20.80">
    <property type="entry name" value="Glycosidases"/>
    <property type="match status" value="1"/>
</dbReference>
<keyword evidence="4" id="KW-1185">Reference proteome</keyword>
<dbReference type="PANTHER" id="PTHR11177:SF317">
    <property type="entry name" value="CHITINASE 12-RELATED"/>
    <property type="match status" value="1"/>
</dbReference>
<dbReference type="Proteomes" id="UP000239156">
    <property type="component" value="Unassembled WGS sequence"/>
</dbReference>